<dbReference type="SUPFAM" id="SSF51735">
    <property type="entry name" value="NAD(P)-binding Rossmann-fold domains"/>
    <property type="match status" value="1"/>
</dbReference>
<protein>
    <recommendedName>
        <fullName evidence="3">Alanine dehydrogenase/pyridine nucleotide transhydrogenase NAD(H)-binding domain-containing protein</fullName>
    </recommendedName>
</protein>
<name>A0ABS1SAG8_9RHOB</name>
<dbReference type="Gene3D" id="3.40.50.720">
    <property type="entry name" value="NAD(P)-binding Rossmann-like Domain"/>
    <property type="match status" value="1"/>
</dbReference>
<accession>A0ABS1SAG8</accession>
<keyword evidence="2" id="KW-1185">Reference proteome</keyword>
<reference evidence="1 2" key="1">
    <citation type="submission" date="2021-01" db="EMBL/GenBank/DDBJ databases">
        <title>011410 draft genome.</title>
        <authorList>
            <person name="Lang L."/>
        </authorList>
    </citation>
    <scope>NUCLEOTIDE SEQUENCE [LARGE SCALE GENOMIC DNA]</scope>
    <source>
        <strain evidence="1 2">KCTC 42845</strain>
    </source>
</reference>
<sequence>MTQKAQETRPSLSWTTDLELALAEADIVVVATSSDTVLVDPTQLRPGTLVCDVARPPNVASADLSGSGVLVFDGGLVSPPSAVDLGPFQTLPDNIAWGCLSETMLLALSGETGDFSIGSSLSLAGADLLATLAETHGFEPAAPQWYGTLVTEDELDRFATHVQGQSDCGRVVKLAG</sequence>
<proteinExistence type="predicted"/>
<evidence type="ECO:0000313" key="2">
    <source>
        <dbReference type="Proteomes" id="UP000644749"/>
    </source>
</evidence>
<comment type="caution">
    <text evidence="1">The sequence shown here is derived from an EMBL/GenBank/DDBJ whole genome shotgun (WGS) entry which is preliminary data.</text>
</comment>
<evidence type="ECO:0000313" key="1">
    <source>
        <dbReference type="EMBL" id="MBL3675724.1"/>
    </source>
</evidence>
<dbReference type="RefSeq" id="WP_191313154.1">
    <property type="nucleotide sequence ID" value="NZ_BNCL01000044.1"/>
</dbReference>
<organism evidence="1 2">
    <name type="scientific">Paracoccus aerius</name>
    <dbReference type="NCBI Taxonomy" id="1915382"/>
    <lineage>
        <taxon>Bacteria</taxon>
        <taxon>Pseudomonadati</taxon>
        <taxon>Pseudomonadota</taxon>
        <taxon>Alphaproteobacteria</taxon>
        <taxon>Rhodobacterales</taxon>
        <taxon>Paracoccaceae</taxon>
        <taxon>Paracoccus</taxon>
    </lineage>
</organism>
<gene>
    <name evidence="1" type="ORF">JL111_19870</name>
</gene>
<dbReference type="Proteomes" id="UP000644749">
    <property type="component" value="Unassembled WGS sequence"/>
</dbReference>
<evidence type="ECO:0008006" key="3">
    <source>
        <dbReference type="Google" id="ProtNLM"/>
    </source>
</evidence>
<dbReference type="EMBL" id="JAESHT010000043">
    <property type="protein sequence ID" value="MBL3675724.1"/>
    <property type="molecule type" value="Genomic_DNA"/>
</dbReference>
<dbReference type="InterPro" id="IPR036291">
    <property type="entry name" value="NAD(P)-bd_dom_sf"/>
</dbReference>